<evidence type="ECO:0000313" key="3">
    <source>
        <dbReference type="Proteomes" id="UP001159641"/>
    </source>
</evidence>
<dbReference type="EMBL" id="JAIQCJ010000963">
    <property type="protein sequence ID" value="KAJ8793583.1"/>
    <property type="molecule type" value="Genomic_DNA"/>
</dbReference>
<organism evidence="2 3">
    <name type="scientific">Eschrichtius robustus</name>
    <name type="common">California gray whale</name>
    <name type="synonym">Eschrichtius gibbosus</name>
    <dbReference type="NCBI Taxonomy" id="9764"/>
    <lineage>
        <taxon>Eukaryota</taxon>
        <taxon>Metazoa</taxon>
        <taxon>Chordata</taxon>
        <taxon>Craniata</taxon>
        <taxon>Vertebrata</taxon>
        <taxon>Euteleostomi</taxon>
        <taxon>Mammalia</taxon>
        <taxon>Eutheria</taxon>
        <taxon>Laurasiatheria</taxon>
        <taxon>Artiodactyla</taxon>
        <taxon>Whippomorpha</taxon>
        <taxon>Cetacea</taxon>
        <taxon>Mysticeti</taxon>
        <taxon>Eschrichtiidae</taxon>
        <taxon>Eschrichtius</taxon>
    </lineage>
</organism>
<feature type="region of interest" description="Disordered" evidence="1">
    <location>
        <begin position="106"/>
        <end position="137"/>
    </location>
</feature>
<accession>A0AB34HMY8</accession>
<proteinExistence type="predicted"/>
<keyword evidence="3" id="KW-1185">Reference proteome</keyword>
<comment type="caution">
    <text evidence="2">The sequence shown here is derived from an EMBL/GenBank/DDBJ whole genome shotgun (WGS) entry which is preliminary data.</text>
</comment>
<gene>
    <name evidence="2" type="ORF">J1605_003591</name>
</gene>
<evidence type="ECO:0000313" key="2">
    <source>
        <dbReference type="EMBL" id="KAJ8793583.1"/>
    </source>
</evidence>
<reference evidence="2 3" key="1">
    <citation type="submission" date="2022-11" db="EMBL/GenBank/DDBJ databases">
        <title>Whole genome sequence of Eschrichtius robustus ER-17-0199.</title>
        <authorList>
            <person name="Bruniche-Olsen A."/>
            <person name="Black A.N."/>
            <person name="Fields C.J."/>
            <person name="Walden K."/>
            <person name="Dewoody J.A."/>
        </authorList>
    </citation>
    <scope>NUCLEOTIDE SEQUENCE [LARGE SCALE GENOMIC DNA]</scope>
    <source>
        <strain evidence="2">ER-17-0199</strain>
        <tissue evidence="2">Blubber</tissue>
    </source>
</reference>
<feature type="region of interest" description="Disordered" evidence="1">
    <location>
        <begin position="22"/>
        <end position="47"/>
    </location>
</feature>
<protein>
    <submittedName>
        <fullName evidence="2">Uncharacterized protein</fullName>
    </submittedName>
</protein>
<dbReference type="Proteomes" id="UP001159641">
    <property type="component" value="Unassembled WGS sequence"/>
</dbReference>
<sequence length="263" mass="27781">MLLGRRRGSAWQGIGTVPVLRSDAGSRGMGSAARASGPSDAWTGSEVCSGTPGSVSVSPGATGTPLASHFFSPAEGEMLAARKRRDPCQPSAVRKAAALPWTLITGQPGEGPPAQFSRGPAGTWGPREREGPEAHRTSGPYKVCLRLRALGRGWVPGLGSIQRRLTQAPWSNEDPPGARKSADSSCAWSTLQGSAEASEKPGYRCGLLPLIEPETLRMGTQEPGAEDTPLHLNTDTASKLRVTLQGCPLSYLNWRECDELRAS</sequence>
<feature type="compositionally biased region" description="Basic and acidic residues" evidence="1">
    <location>
        <begin position="126"/>
        <end position="136"/>
    </location>
</feature>
<name>A0AB34HMY8_ESCRO</name>
<dbReference type="AlphaFoldDB" id="A0AB34HMY8"/>
<evidence type="ECO:0000256" key="1">
    <source>
        <dbReference type="SAM" id="MobiDB-lite"/>
    </source>
</evidence>
<feature type="compositionally biased region" description="Low complexity" evidence="1">
    <location>
        <begin position="22"/>
        <end position="37"/>
    </location>
</feature>
<feature type="region of interest" description="Disordered" evidence="1">
    <location>
        <begin position="166"/>
        <end position="185"/>
    </location>
</feature>